<dbReference type="Gene3D" id="1.10.357.10">
    <property type="entry name" value="Tetracycline Repressor, domain 2"/>
    <property type="match status" value="1"/>
</dbReference>
<comment type="caution">
    <text evidence="6">The sequence shown here is derived from an EMBL/GenBank/DDBJ whole genome shotgun (WGS) entry which is preliminary data.</text>
</comment>
<dbReference type="InterPro" id="IPR009057">
    <property type="entry name" value="Homeodomain-like_sf"/>
</dbReference>
<proteinExistence type="predicted"/>
<organism evidence="6 7">
    <name type="scientific">Leptospira saintgironsiae</name>
    <dbReference type="NCBI Taxonomy" id="2023183"/>
    <lineage>
        <taxon>Bacteria</taxon>
        <taxon>Pseudomonadati</taxon>
        <taxon>Spirochaetota</taxon>
        <taxon>Spirochaetia</taxon>
        <taxon>Leptospirales</taxon>
        <taxon>Leptospiraceae</taxon>
        <taxon>Leptospira</taxon>
    </lineage>
</organism>
<feature type="domain" description="HTH tetR-type" evidence="5">
    <location>
        <begin position="13"/>
        <end position="73"/>
    </location>
</feature>
<sequence length="214" mass="25035">MRLFIVKKGSTAVKVRERIVQAADQLFYERGFANIGVNDILKESGVHKASFYKYFREKGDLGLEYIRLRRERNALVFKDLTSRFSEFERVVSAWVIALKREAKMYRLKGCPFAVFSNQIRSSHLFSNNEQLNSAENEIGNVIQDWEEIFSAYLRTNPIQRNSGLSEKQIRSFARKMIIAYEGSVQVYFMTGKEEYLEEFESSLLLLGEFYKKTQ</sequence>
<dbReference type="EMBL" id="NPDR01000004">
    <property type="protein sequence ID" value="PJZ48813.1"/>
    <property type="molecule type" value="Genomic_DNA"/>
</dbReference>
<gene>
    <name evidence="6" type="ORF">CH362_10160</name>
</gene>
<dbReference type="Proteomes" id="UP000231926">
    <property type="component" value="Unassembled WGS sequence"/>
</dbReference>
<dbReference type="Pfam" id="PF00440">
    <property type="entry name" value="TetR_N"/>
    <property type="match status" value="1"/>
</dbReference>
<dbReference type="PANTHER" id="PTHR47506:SF6">
    <property type="entry name" value="HTH-TYPE TRANSCRIPTIONAL REPRESSOR NEMR"/>
    <property type="match status" value="1"/>
</dbReference>
<dbReference type="SUPFAM" id="SSF46689">
    <property type="entry name" value="Homeodomain-like"/>
    <property type="match status" value="1"/>
</dbReference>
<evidence type="ECO:0000313" key="6">
    <source>
        <dbReference type="EMBL" id="PJZ48813.1"/>
    </source>
</evidence>
<evidence type="ECO:0000256" key="1">
    <source>
        <dbReference type="ARBA" id="ARBA00023015"/>
    </source>
</evidence>
<name>A0A2M9YBH0_9LEPT</name>
<dbReference type="InterPro" id="IPR001647">
    <property type="entry name" value="HTH_TetR"/>
</dbReference>
<evidence type="ECO:0000256" key="4">
    <source>
        <dbReference type="PROSITE-ProRule" id="PRU00335"/>
    </source>
</evidence>
<keyword evidence="1" id="KW-0805">Transcription regulation</keyword>
<accession>A0A2M9YBH0</accession>
<dbReference type="PRINTS" id="PR00455">
    <property type="entry name" value="HTHTETR"/>
</dbReference>
<dbReference type="GO" id="GO:0003677">
    <property type="term" value="F:DNA binding"/>
    <property type="evidence" value="ECO:0007669"/>
    <property type="project" value="UniProtKB-UniRule"/>
</dbReference>
<evidence type="ECO:0000256" key="2">
    <source>
        <dbReference type="ARBA" id="ARBA00023125"/>
    </source>
</evidence>
<dbReference type="PROSITE" id="PS50977">
    <property type="entry name" value="HTH_TETR_2"/>
    <property type="match status" value="1"/>
</dbReference>
<evidence type="ECO:0000313" key="7">
    <source>
        <dbReference type="Proteomes" id="UP000231926"/>
    </source>
</evidence>
<protein>
    <recommendedName>
        <fullName evidence="5">HTH tetR-type domain-containing protein</fullName>
    </recommendedName>
</protein>
<dbReference type="PANTHER" id="PTHR47506">
    <property type="entry name" value="TRANSCRIPTIONAL REGULATORY PROTEIN"/>
    <property type="match status" value="1"/>
</dbReference>
<keyword evidence="3" id="KW-0804">Transcription</keyword>
<evidence type="ECO:0000256" key="3">
    <source>
        <dbReference type="ARBA" id="ARBA00023163"/>
    </source>
</evidence>
<keyword evidence="2 4" id="KW-0238">DNA-binding</keyword>
<keyword evidence="7" id="KW-1185">Reference proteome</keyword>
<evidence type="ECO:0000259" key="5">
    <source>
        <dbReference type="PROSITE" id="PS50977"/>
    </source>
</evidence>
<feature type="DNA-binding region" description="H-T-H motif" evidence="4">
    <location>
        <begin position="36"/>
        <end position="55"/>
    </location>
</feature>
<dbReference type="OrthoDB" id="9812484at2"/>
<dbReference type="AlphaFoldDB" id="A0A2M9YBH0"/>
<reference evidence="6 7" key="1">
    <citation type="submission" date="2017-07" db="EMBL/GenBank/DDBJ databases">
        <title>Leptospira spp. isolated from tropical soils.</title>
        <authorList>
            <person name="Thibeaux R."/>
            <person name="Iraola G."/>
            <person name="Ferres I."/>
            <person name="Bierque E."/>
            <person name="Girault D."/>
            <person name="Soupe-Gilbert M.-E."/>
            <person name="Picardeau M."/>
            <person name="Goarant C."/>
        </authorList>
    </citation>
    <scope>NUCLEOTIDE SEQUENCE [LARGE SCALE GENOMIC DNA]</scope>
    <source>
        <strain evidence="6 7">FH4-C-A2</strain>
    </source>
</reference>